<keyword evidence="11" id="KW-1185">Reference proteome</keyword>
<dbReference type="EMBL" id="MVDE01000017">
    <property type="protein sequence ID" value="PKQ66116.1"/>
    <property type="molecule type" value="Genomic_DNA"/>
</dbReference>
<dbReference type="InterPro" id="IPR005467">
    <property type="entry name" value="His_kinase_dom"/>
</dbReference>
<proteinExistence type="predicted"/>
<dbReference type="Pfam" id="PF02518">
    <property type="entry name" value="HATPase_c"/>
    <property type="match status" value="1"/>
</dbReference>
<evidence type="ECO:0000256" key="1">
    <source>
        <dbReference type="ARBA" id="ARBA00000085"/>
    </source>
</evidence>
<dbReference type="GO" id="GO:0004673">
    <property type="term" value="F:protein histidine kinase activity"/>
    <property type="evidence" value="ECO:0007669"/>
    <property type="project" value="UniProtKB-EC"/>
</dbReference>
<keyword evidence="8" id="KW-0812">Transmembrane</keyword>
<dbReference type="PANTHER" id="PTHR43065">
    <property type="entry name" value="SENSOR HISTIDINE KINASE"/>
    <property type="match status" value="1"/>
</dbReference>
<name>A0A2N3I740_9BACT</name>
<feature type="transmembrane region" description="Helical" evidence="8">
    <location>
        <begin position="7"/>
        <end position="28"/>
    </location>
</feature>
<organism evidence="10 11">
    <name type="scientific">Labilibaculum manganireducens</name>
    <dbReference type="NCBI Taxonomy" id="1940525"/>
    <lineage>
        <taxon>Bacteria</taxon>
        <taxon>Pseudomonadati</taxon>
        <taxon>Bacteroidota</taxon>
        <taxon>Bacteroidia</taxon>
        <taxon>Marinilabiliales</taxon>
        <taxon>Marinifilaceae</taxon>
        <taxon>Labilibaculum</taxon>
    </lineage>
</organism>
<dbReference type="InterPro" id="IPR036890">
    <property type="entry name" value="HATPase_C_sf"/>
</dbReference>
<evidence type="ECO:0000259" key="9">
    <source>
        <dbReference type="PROSITE" id="PS50109"/>
    </source>
</evidence>
<accession>A0A2N3I740</accession>
<evidence type="ECO:0000256" key="3">
    <source>
        <dbReference type="ARBA" id="ARBA00022679"/>
    </source>
</evidence>
<reference evidence="10 11" key="1">
    <citation type="journal article" date="2017" name="Front. Microbiol.">
        <title>Labilibaculum manganireducens gen. nov., sp. nov. and Labilibaculum filiforme sp. nov., Novel Bacteroidetes Isolated from Subsurface Sediments of the Baltic Sea.</title>
        <authorList>
            <person name="Vandieken V."/>
            <person name="Marshall I.P."/>
            <person name="Niemann H."/>
            <person name="Engelen B."/>
            <person name="Cypionka H."/>
        </authorList>
    </citation>
    <scope>NUCLEOTIDE SEQUENCE [LARGE SCALE GENOMIC DNA]</scope>
    <source>
        <strain evidence="10 11">59.10-2M</strain>
    </source>
</reference>
<evidence type="ECO:0000256" key="2">
    <source>
        <dbReference type="ARBA" id="ARBA00012438"/>
    </source>
</evidence>
<keyword evidence="3" id="KW-0808">Transferase</keyword>
<evidence type="ECO:0000256" key="5">
    <source>
        <dbReference type="ARBA" id="ARBA00022777"/>
    </source>
</evidence>
<keyword evidence="6" id="KW-0067">ATP-binding</keyword>
<dbReference type="Proteomes" id="UP000233618">
    <property type="component" value="Unassembled WGS sequence"/>
</dbReference>
<dbReference type="PROSITE" id="PS50109">
    <property type="entry name" value="HIS_KIN"/>
    <property type="match status" value="1"/>
</dbReference>
<dbReference type="GO" id="GO:0000160">
    <property type="term" value="P:phosphorelay signal transduction system"/>
    <property type="evidence" value="ECO:0007669"/>
    <property type="project" value="UniProtKB-KW"/>
</dbReference>
<keyword evidence="4" id="KW-0547">Nucleotide-binding</keyword>
<dbReference type="RefSeq" id="WP_101310123.1">
    <property type="nucleotide sequence ID" value="NZ_MVDE01000017.1"/>
</dbReference>
<evidence type="ECO:0000256" key="4">
    <source>
        <dbReference type="ARBA" id="ARBA00022741"/>
    </source>
</evidence>
<dbReference type="Gene3D" id="3.30.565.10">
    <property type="entry name" value="Histidine kinase-like ATPase, C-terminal domain"/>
    <property type="match status" value="1"/>
</dbReference>
<feature type="transmembrane region" description="Helical" evidence="8">
    <location>
        <begin position="34"/>
        <end position="52"/>
    </location>
</feature>
<dbReference type="AlphaFoldDB" id="A0A2N3I740"/>
<dbReference type="InterPro" id="IPR004358">
    <property type="entry name" value="Sig_transdc_His_kin-like_C"/>
</dbReference>
<dbReference type="GO" id="GO:0005524">
    <property type="term" value="F:ATP binding"/>
    <property type="evidence" value="ECO:0007669"/>
    <property type="project" value="UniProtKB-KW"/>
</dbReference>
<keyword evidence="7" id="KW-0902">Two-component regulatory system</keyword>
<evidence type="ECO:0000256" key="8">
    <source>
        <dbReference type="SAM" id="Phobius"/>
    </source>
</evidence>
<feature type="domain" description="Histidine kinase" evidence="9">
    <location>
        <begin position="230"/>
        <end position="452"/>
    </location>
</feature>
<protein>
    <recommendedName>
        <fullName evidence="2">histidine kinase</fullName>
        <ecNumber evidence="2">2.7.13.3</ecNumber>
    </recommendedName>
</protein>
<keyword evidence="8" id="KW-0472">Membrane</keyword>
<dbReference type="PANTHER" id="PTHR43065:SF46">
    <property type="entry name" value="C4-DICARBOXYLATE TRANSPORT SENSOR PROTEIN DCTB"/>
    <property type="match status" value="1"/>
</dbReference>
<evidence type="ECO:0000313" key="11">
    <source>
        <dbReference type="Proteomes" id="UP000233618"/>
    </source>
</evidence>
<dbReference type="SMART" id="SM00387">
    <property type="entry name" value="HATPase_c"/>
    <property type="match status" value="1"/>
</dbReference>
<dbReference type="EC" id="2.7.13.3" evidence="2"/>
<dbReference type="PRINTS" id="PR00344">
    <property type="entry name" value="BCTRLSENSOR"/>
</dbReference>
<keyword evidence="5" id="KW-0418">Kinase</keyword>
<keyword evidence="8" id="KW-1133">Transmembrane helix</keyword>
<dbReference type="InterPro" id="IPR003594">
    <property type="entry name" value="HATPase_dom"/>
</dbReference>
<gene>
    <name evidence="10" type="ORF">BZG01_12200</name>
</gene>
<comment type="catalytic activity">
    <reaction evidence="1">
        <text>ATP + protein L-histidine = ADP + protein N-phospho-L-histidine.</text>
        <dbReference type="EC" id="2.7.13.3"/>
    </reaction>
</comment>
<evidence type="ECO:0000256" key="6">
    <source>
        <dbReference type="ARBA" id="ARBA00022840"/>
    </source>
</evidence>
<dbReference type="SUPFAM" id="SSF55874">
    <property type="entry name" value="ATPase domain of HSP90 chaperone/DNA topoisomerase II/histidine kinase"/>
    <property type="match status" value="1"/>
</dbReference>
<evidence type="ECO:0000256" key="7">
    <source>
        <dbReference type="ARBA" id="ARBA00023012"/>
    </source>
</evidence>
<comment type="caution">
    <text evidence="10">The sequence shown here is derived from an EMBL/GenBank/DDBJ whole genome shotgun (WGS) entry which is preliminary data.</text>
</comment>
<sequence length="452" mass="52278">MIYPKLTIVIIVRVFALLVNCIFLALAWVYYNDVLVIANLLIILSIQIYFFIRKLNAVNQDLENFFKAIRNNDTSIKFQNRRSNLGYNQLFTQFDLINKSIQNIKIENENRNQYFKVLVEHVGVGLVSFNEKGKVFLFNGAAKEIFNKTNLFHIQHLDRIQEGISGLILNLEPSEQKLISLYRNYEMIQLSVKATKLKMSGQNLTLVSFQNIKNELDDKELDSWQKLIRILTHEIMNSISPVSSSLSTLIDFYRDDDTNELISNNEVDAEMISDTVSGLKIIDERIKGLLDFVHRFRDIAIIPKPNIQRIDILERIVKISNLFSEKFKSSDIKFDLICREKKVVLNVDPVLLDQVIINLLTNSIQAFQGIEDRRIILRIGRNEEDRSFIEVEDNGCGIEKDLQEEIFVPFFTTKENGSGVGLSLSRQLMRLHGGTISFKSMPNKQTLFRLQF</sequence>
<evidence type="ECO:0000313" key="10">
    <source>
        <dbReference type="EMBL" id="PKQ66116.1"/>
    </source>
</evidence>